<evidence type="ECO:0000256" key="2">
    <source>
        <dbReference type="ARBA" id="ARBA00005268"/>
    </source>
</evidence>
<feature type="transmembrane region" description="Helical" evidence="6">
    <location>
        <begin position="99"/>
        <end position="123"/>
    </location>
</feature>
<dbReference type="PANTHER" id="PTHR30028">
    <property type="entry name" value="UPF0014 INNER MEMBRANE PROTEIN YBBM-RELATED"/>
    <property type="match status" value="1"/>
</dbReference>
<dbReference type="AlphaFoldDB" id="W8TIT1"/>
<feature type="transmembrane region" description="Helical" evidence="6">
    <location>
        <begin position="6"/>
        <end position="27"/>
    </location>
</feature>
<evidence type="ECO:0000313" key="8">
    <source>
        <dbReference type="Proteomes" id="UP000019591"/>
    </source>
</evidence>
<dbReference type="STRING" id="1286171.EAL2_c08120"/>
<dbReference type="Pfam" id="PF03649">
    <property type="entry name" value="UPF0014"/>
    <property type="match status" value="1"/>
</dbReference>
<comment type="similarity">
    <text evidence="2">Belongs to the UPF0014 family.</text>
</comment>
<keyword evidence="4 6" id="KW-1133">Transmembrane helix</keyword>
<dbReference type="HOGENOM" id="CLU_076147_1_1_9"/>
<reference evidence="7 8" key="1">
    <citation type="journal article" date="2014" name="Genome Announc.">
        <title>Complete Genome Sequence of Amino Acid-Utilizing Eubacterium acidaminophilum al-2 (DSM 3953).</title>
        <authorList>
            <person name="Poehlein A."/>
            <person name="Andreesen J.R."/>
            <person name="Daniel R."/>
        </authorList>
    </citation>
    <scope>NUCLEOTIDE SEQUENCE [LARGE SCALE GENOMIC DNA]</scope>
    <source>
        <strain evidence="7 8">DSM 3953</strain>
    </source>
</reference>
<name>W8TIT1_PEPAC</name>
<dbReference type="Proteomes" id="UP000019591">
    <property type="component" value="Chromosome"/>
</dbReference>
<evidence type="ECO:0000256" key="5">
    <source>
        <dbReference type="ARBA" id="ARBA00023136"/>
    </source>
</evidence>
<dbReference type="InterPro" id="IPR005226">
    <property type="entry name" value="UPF0014_fam"/>
</dbReference>
<feature type="transmembrane region" description="Helical" evidence="6">
    <location>
        <begin position="222"/>
        <end position="244"/>
    </location>
</feature>
<evidence type="ECO:0000256" key="4">
    <source>
        <dbReference type="ARBA" id="ARBA00022989"/>
    </source>
</evidence>
<protein>
    <recommendedName>
        <fullName evidence="9">Iron export ABC transporter permease subunit FetB</fullName>
    </recommendedName>
</protein>
<dbReference type="EMBL" id="CP007452">
    <property type="protein sequence ID" value="AHM56112.1"/>
    <property type="molecule type" value="Genomic_DNA"/>
</dbReference>
<evidence type="ECO:0000256" key="1">
    <source>
        <dbReference type="ARBA" id="ARBA00004141"/>
    </source>
</evidence>
<feature type="transmembrane region" description="Helical" evidence="6">
    <location>
        <begin position="66"/>
        <end position="87"/>
    </location>
</feature>
<dbReference type="OrthoDB" id="9791807at2"/>
<keyword evidence="5 6" id="KW-0472">Membrane</keyword>
<keyword evidence="8" id="KW-1185">Reference proteome</keyword>
<gene>
    <name evidence="7" type="ORF">EAL2_c08120</name>
</gene>
<feature type="transmembrane region" description="Helical" evidence="6">
    <location>
        <begin position="39"/>
        <end position="60"/>
    </location>
</feature>
<feature type="transmembrane region" description="Helical" evidence="6">
    <location>
        <begin position="188"/>
        <end position="210"/>
    </location>
</feature>
<evidence type="ECO:0000256" key="6">
    <source>
        <dbReference type="SAM" id="Phobius"/>
    </source>
</evidence>
<organism evidence="7 8">
    <name type="scientific">Peptoclostridium acidaminophilum DSM 3953</name>
    <dbReference type="NCBI Taxonomy" id="1286171"/>
    <lineage>
        <taxon>Bacteria</taxon>
        <taxon>Bacillati</taxon>
        <taxon>Bacillota</taxon>
        <taxon>Clostridia</taxon>
        <taxon>Peptostreptococcales</taxon>
        <taxon>Peptoclostridiaceae</taxon>
        <taxon>Peptoclostridium</taxon>
    </lineage>
</organism>
<dbReference type="RefSeq" id="WP_025435140.1">
    <property type="nucleotide sequence ID" value="NZ_CP007452.1"/>
</dbReference>
<sequence length="259" mass="28399">MTGGAVNLSFFQVLAAYVFVAFVLFVVKVRGIKREREIMISSIRMTLQLILTGYVLLYIFKRPDPLMTVGIIVLMEIFAVHTVFKKFKGRISDSLKKVIAISLIAGTLLCLLYFLFVVVRISPWYNPQYFIPIAGMFIGNSMTGISLGVNSLTEGMTAKRYIVEEALILGATPEAAARDIVNKTFDAAILPTINSMVGMGIVFLPGMMTGQILSGTIPTTAIAYQIAIMLGILGAVSLSVITMLQLGYKTFFNKESQLL</sequence>
<evidence type="ECO:0000256" key="3">
    <source>
        <dbReference type="ARBA" id="ARBA00022692"/>
    </source>
</evidence>
<evidence type="ECO:0000313" key="7">
    <source>
        <dbReference type="EMBL" id="AHM56112.1"/>
    </source>
</evidence>
<dbReference type="KEGG" id="eac:EAL2_c08120"/>
<dbReference type="PANTHER" id="PTHR30028:SF0">
    <property type="entry name" value="PROTEIN ALUMINUM SENSITIVE 3"/>
    <property type="match status" value="1"/>
</dbReference>
<keyword evidence="3 6" id="KW-0812">Transmembrane</keyword>
<feature type="transmembrane region" description="Helical" evidence="6">
    <location>
        <begin position="129"/>
        <end position="152"/>
    </location>
</feature>
<dbReference type="GO" id="GO:0005886">
    <property type="term" value="C:plasma membrane"/>
    <property type="evidence" value="ECO:0007669"/>
    <property type="project" value="TreeGrafter"/>
</dbReference>
<evidence type="ECO:0008006" key="9">
    <source>
        <dbReference type="Google" id="ProtNLM"/>
    </source>
</evidence>
<comment type="subcellular location">
    <subcellularLocation>
        <location evidence="1">Membrane</location>
        <topology evidence="1">Multi-pass membrane protein</topology>
    </subcellularLocation>
</comment>
<dbReference type="PATRIC" id="fig|1286171.3.peg.759"/>
<accession>W8TIT1</accession>
<dbReference type="eggNOG" id="COG0390">
    <property type="taxonomic scope" value="Bacteria"/>
</dbReference>
<proteinExistence type="inferred from homology"/>